<comment type="caution">
    <text evidence="1">The sequence shown here is derived from an EMBL/GenBank/DDBJ whole genome shotgun (WGS) entry which is preliminary data.</text>
</comment>
<dbReference type="SUPFAM" id="SSF74653">
    <property type="entry name" value="TolA/TonB C-terminal domain"/>
    <property type="match status" value="1"/>
</dbReference>
<gene>
    <name evidence="1" type="primary">tolA</name>
    <name evidence="1" type="ORF">GBAG_2829</name>
</gene>
<dbReference type="GO" id="GO:0019534">
    <property type="term" value="F:toxin transmembrane transporter activity"/>
    <property type="evidence" value="ECO:0007669"/>
    <property type="project" value="InterPro"/>
</dbReference>
<dbReference type="GO" id="GO:0043213">
    <property type="term" value="P:bacteriocin transport"/>
    <property type="evidence" value="ECO:0007669"/>
    <property type="project" value="InterPro"/>
</dbReference>
<dbReference type="STRING" id="1006004.GBAG_2829"/>
<evidence type="ECO:0000313" key="1">
    <source>
        <dbReference type="EMBL" id="KFC80235.1"/>
    </source>
</evidence>
<dbReference type="EMBL" id="JMPI01000043">
    <property type="protein sequence ID" value="KFC80235.1"/>
    <property type="molecule type" value="Genomic_DNA"/>
</dbReference>
<dbReference type="eggNOG" id="COG3064">
    <property type="taxonomic scope" value="Bacteria"/>
</dbReference>
<dbReference type="InterPro" id="IPR014161">
    <property type="entry name" value="Tol-Pal_TolA"/>
</dbReference>
<accession>A0A085G940</accession>
<reference evidence="1 2" key="1">
    <citation type="submission" date="2014-05" db="EMBL/GenBank/DDBJ databases">
        <title>ATOL: Assembling a taxonomically balanced genome-scale reconstruction of the evolutionary history of the Enterobacteriaceae.</title>
        <authorList>
            <person name="Plunkett G.III."/>
            <person name="Neeno-Eckwall E.C."/>
            <person name="Glasner J.D."/>
            <person name="Perna N.T."/>
        </authorList>
    </citation>
    <scope>NUCLEOTIDE SEQUENCE [LARGE SCALE GENOMIC DNA]</scope>
    <source>
        <strain evidence="1 2">ATCC 33320</strain>
    </source>
</reference>
<sequence length="58" mass="6231">MRIKLAPDGLLLDIKSEGGDPALCQAAIAAARLAKIPKPPSQDVYEVFKNAPIDFKPQ</sequence>
<dbReference type="Proteomes" id="UP000028653">
    <property type="component" value="Unassembled WGS sequence"/>
</dbReference>
<proteinExistence type="predicted"/>
<dbReference type="GO" id="GO:0016020">
    <property type="term" value="C:membrane"/>
    <property type="evidence" value="ECO:0007669"/>
    <property type="project" value="InterPro"/>
</dbReference>
<evidence type="ECO:0000313" key="2">
    <source>
        <dbReference type="Proteomes" id="UP000028653"/>
    </source>
</evidence>
<dbReference type="Pfam" id="PF06519">
    <property type="entry name" value="TolA"/>
    <property type="match status" value="1"/>
</dbReference>
<dbReference type="NCBIfam" id="TIGR02794">
    <property type="entry name" value="tolA_full"/>
    <property type="match status" value="1"/>
</dbReference>
<keyword evidence="2" id="KW-1185">Reference proteome</keyword>
<name>A0A085G940_9ENTR</name>
<organism evidence="1 2">
    <name type="scientific">Buttiauxella agrestis ATCC 33320</name>
    <dbReference type="NCBI Taxonomy" id="1006004"/>
    <lineage>
        <taxon>Bacteria</taxon>
        <taxon>Pseudomonadati</taxon>
        <taxon>Pseudomonadota</taxon>
        <taxon>Gammaproteobacteria</taxon>
        <taxon>Enterobacterales</taxon>
        <taxon>Enterobacteriaceae</taxon>
        <taxon>Buttiauxella</taxon>
    </lineage>
</organism>
<dbReference type="Gene3D" id="3.30.1150.10">
    <property type="match status" value="1"/>
</dbReference>
<protein>
    <submittedName>
        <fullName evidence="1">TolA family protein</fullName>
    </submittedName>
</protein>
<dbReference type="AlphaFoldDB" id="A0A085G940"/>